<dbReference type="Proteomes" id="UP000198668">
    <property type="component" value="Unassembled WGS sequence"/>
</dbReference>
<comment type="subcellular location">
    <subcellularLocation>
        <location evidence="11">Cytoplasm</location>
    </subcellularLocation>
</comment>
<protein>
    <recommendedName>
        <fullName evidence="11">Phosphoserine aminotransferase</fullName>
        <ecNumber evidence="11">2.6.1.52</ecNumber>
    </recommendedName>
    <alternativeName>
        <fullName evidence="11">Phosphohydroxythreonine aminotransferase</fullName>
        <shortName evidence="11">PSAT</shortName>
    </alternativeName>
</protein>
<feature type="binding site" evidence="11">
    <location>
        <position position="150"/>
    </location>
    <ligand>
        <name>pyridoxal 5'-phosphate</name>
        <dbReference type="ChEBI" id="CHEBI:597326"/>
    </ligand>
</feature>
<evidence type="ECO:0000256" key="10">
    <source>
        <dbReference type="ARBA" id="ARBA00049007"/>
    </source>
</evidence>
<comment type="subunit">
    <text evidence="11">Homodimer.</text>
</comment>
<evidence type="ECO:0000256" key="3">
    <source>
        <dbReference type="ARBA" id="ARBA00006904"/>
    </source>
</evidence>
<dbReference type="InterPro" id="IPR022278">
    <property type="entry name" value="Pser_aminoTfrase"/>
</dbReference>
<evidence type="ECO:0000256" key="11">
    <source>
        <dbReference type="HAMAP-Rule" id="MF_00160"/>
    </source>
</evidence>
<keyword evidence="4 11" id="KW-0032">Aminotransferase</keyword>
<comment type="similarity">
    <text evidence="3 11">Belongs to the class-V pyridoxal-phosphate-dependent aminotransferase family. SerC subfamily.</text>
</comment>
<dbReference type="GO" id="GO:0030170">
    <property type="term" value="F:pyridoxal phosphate binding"/>
    <property type="evidence" value="ECO:0007669"/>
    <property type="project" value="UniProtKB-UniRule"/>
</dbReference>
<reference evidence="14 15" key="1">
    <citation type="submission" date="2016-10" db="EMBL/GenBank/DDBJ databases">
        <authorList>
            <person name="de Groot N.N."/>
        </authorList>
    </citation>
    <scope>NUCLEOTIDE SEQUENCE [LARGE SCALE GENOMIC DNA]</scope>
    <source>
        <strain evidence="14 15">DSM 27630</strain>
    </source>
</reference>
<dbReference type="FunFam" id="3.40.640.10:FF:000010">
    <property type="entry name" value="Phosphoserine aminotransferase"/>
    <property type="match status" value="1"/>
</dbReference>
<evidence type="ECO:0000256" key="4">
    <source>
        <dbReference type="ARBA" id="ARBA00022576"/>
    </source>
</evidence>
<sequence length="362" mass="40084">MQEIYNFSAGPAVMPKPVLKQIQNEMMSYRGSGQSVLEMSHRSSLFQEIIKKAEETLRALMQIPDEYDVLFLQGGASLQFTMVPLNLGIKKAGYIHTGIWAKKAIQEAEKLADLEVAVLASSAAKNFTYIPEITSVPQYLDYVHLTTNNTIEGTAFYTLPKTGDVPLVGDLSSNILSFDYDVKDFGLIYAGAQKNMGPAGMTVVIVRKDLLGKKKGLPAMIDYKLQAENDSMYNTPPTFAIYAAGLVFDWLKKQGGIKEMEQRSRQKAQLLYETLDASSLFYSSVAKKDRSLTTIPFMTGNSDLDDQFIKEAEKVGLVNLKGHRSVGGMRASLYNAFPLTGVETLTAFMQDFEQQNGGNRDV</sequence>
<dbReference type="SUPFAM" id="SSF53383">
    <property type="entry name" value="PLP-dependent transferases"/>
    <property type="match status" value="1"/>
</dbReference>
<evidence type="ECO:0000256" key="9">
    <source>
        <dbReference type="ARBA" id="ARBA00047630"/>
    </source>
</evidence>
<keyword evidence="6 11" id="KW-0808">Transferase</keyword>
<evidence type="ECO:0000256" key="12">
    <source>
        <dbReference type="RuleBase" id="RU004505"/>
    </source>
</evidence>
<feature type="binding site" evidence="11">
    <location>
        <position position="170"/>
    </location>
    <ligand>
        <name>pyridoxal 5'-phosphate</name>
        <dbReference type="ChEBI" id="CHEBI:597326"/>
    </ligand>
</feature>
<keyword evidence="15" id="KW-1185">Reference proteome</keyword>
<proteinExistence type="inferred from homology"/>
<evidence type="ECO:0000256" key="2">
    <source>
        <dbReference type="ARBA" id="ARBA00005099"/>
    </source>
</evidence>
<dbReference type="PANTHER" id="PTHR43247:SF1">
    <property type="entry name" value="PHOSPHOSERINE AMINOTRANSFERASE"/>
    <property type="match status" value="1"/>
</dbReference>
<dbReference type="FunFam" id="3.90.1150.10:FF:000006">
    <property type="entry name" value="Phosphoserine aminotransferase"/>
    <property type="match status" value="1"/>
</dbReference>
<dbReference type="OrthoDB" id="9809412at2"/>
<dbReference type="RefSeq" id="WP_092092068.1">
    <property type="nucleotide sequence ID" value="NZ_FOQE01000012.1"/>
</dbReference>
<dbReference type="InterPro" id="IPR015424">
    <property type="entry name" value="PyrdxlP-dep_Trfase"/>
</dbReference>
<feature type="binding site" evidence="11">
    <location>
        <position position="100"/>
    </location>
    <ligand>
        <name>pyridoxal 5'-phosphate</name>
        <dbReference type="ChEBI" id="CHEBI:597326"/>
    </ligand>
</feature>
<organism evidence="14 15">
    <name type="scientific">Pisciglobus halotolerans</name>
    <dbReference type="NCBI Taxonomy" id="745365"/>
    <lineage>
        <taxon>Bacteria</taxon>
        <taxon>Bacillati</taxon>
        <taxon>Bacillota</taxon>
        <taxon>Bacilli</taxon>
        <taxon>Lactobacillales</taxon>
        <taxon>Carnobacteriaceae</taxon>
    </lineage>
</organism>
<dbReference type="Gene3D" id="3.90.1150.10">
    <property type="entry name" value="Aspartate Aminotransferase, domain 1"/>
    <property type="match status" value="1"/>
</dbReference>
<dbReference type="AlphaFoldDB" id="A0A1I3C2U4"/>
<evidence type="ECO:0000256" key="6">
    <source>
        <dbReference type="ARBA" id="ARBA00022679"/>
    </source>
</evidence>
<feature type="domain" description="Aminotransferase class V" evidence="13">
    <location>
        <begin position="4"/>
        <end position="344"/>
    </location>
</feature>
<name>A0A1I3C2U4_9LACT</name>
<dbReference type="Gene3D" id="3.40.640.10">
    <property type="entry name" value="Type I PLP-dependent aspartate aminotransferase-like (Major domain)"/>
    <property type="match status" value="1"/>
</dbReference>
<dbReference type="InterPro" id="IPR015422">
    <property type="entry name" value="PyrdxlP-dep_Trfase_small"/>
</dbReference>
<feature type="modified residue" description="N6-(pyridoxal phosphate)lysine" evidence="11">
    <location>
        <position position="194"/>
    </location>
</feature>
<comment type="catalytic activity">
    <reaction evidence="9 11">
        <text>4-(phosphooxy)-L-threonine + 2-oxoglutarate = (R)-3-hydroxy-2-oxo-4-phosphooxybutanoate + L-glutamate</text>
        <dbReference type="Rhea" id="RHEA:16573"/>
        <dbReference type="ChEBI" id="CHEBI:16810"/>
        <dbReference type="ChEBI" id="CHEBI:29985"/>
        <dbReference type="ChEBI" id="CHEBI:58452"/>
        <dbReference type="ChEBI" id="CHEBI:58538"/>
        <dbReference type="EC" id="2.6.1.52"/>
    </reaction>
</comment>
<evidence type="ECO:0000256" key="5">
    <source>
        <dbReference type="ARBA" id="ARBA00022605"/>
    </source>
</evidence>
<keyword evidence="7 11" id="KW-0663">Pyridoxal phosphate</keyword>
<evidence type="ECO:0000313" key="14">
    <source>
        <dbReference type="EMBL" id="SFH68311.1"/>
    </source>
</evidence>
<comment type="caution">
    <text evidence="11">Lacks conserved residue(s) required for the propagation of feature annotation.</text>
</comment>
<dbReference type="Pfam" id="PF00266">
    <property type="entry name" value="Aminotran_5"/>
    <property type="match status" value="1"/>
</dbReference>
<evidence type="ECO:0000313" key="15">
    <source>
        <dbReference type="Proteomes" id="UP000198668"/>
    </source>
</evidence>
<comment type="cofactor">
    <cofactor evidence="11">
        <name>pyridoxal 5'-phosphate</name>
        <dbReference type="ChEBI" id="CHEBI:597326"/>
    </cofactor>
    <text evidence="11">Binds 1 pyridoxal phosphate per subunit.</text>
</comment>
<evidence type="ECO:0000259" key="13">
    <source>
        <dbReference type="Pfam" id="PF00266"/>
    </source>
</evidence>
<feature type="binding site" evidence="11">
    <location>
        <begin position="76"/>
        <end position="77"/>
    </location>
    <ligand>
        <name>pyridoxal 5'-phosphate</name>
        <dbReference type="ChEBI" id="CHEBI:597326"/>
    </ligand>
</feature>
<dbReference type="EC" id="2.6.1.52" evidence="11"/>
<comment type="catalytic activity">
    <reaction evidence="10 11 12">
        <text>O-phospho-L-serine + 2-oxoglutarate = 3-phosphooxypyruvate + L-glutamate</text>
        <dbReference type="Rhea" id="RHEA:14329"/>
        <dbReference type="ChEBI" id="CHEBI:16810"/>
        <dbReference type="ChEBI" id="CHEBI:18110"/>
        <dbReference type="ChEBI" id="CHEBI:29985"/>
        <dbReference type="ChEBI" id="CHEBI:57524"/>
        <dbReference type="EC" id="2.6.1.52"/>
    </reaction>
</comment>
<keyword evidence="11" id="KW-0963">Cytoplasm</keyword>
<evidence type="ECO:0000256" key="1">
    <source>
        <dbReference type="ARBA" id="ARBA00003483"/>
    </source>
</evidence>
<evidence type="ECO:0000256" key="8">
    <source>
        <dbReference type="ARBA" id="ARBA00023299"/>
    </source>
</evidence>
<dbReference type="PIRSF" id="PIRSF000525">
    <property type="entry name" value="SerC"/>
    <property type="match status" value="1"/>
</dbReference>
<feature type="binding site" evidence="11">
    <location>
        <begin position="234"/>
        <end position="235"/>
    </location>
    <ligand>
        <name>pyridoxal 5'-phosphate</name>
        <dbReference type="ChEBI" id="CHEBI:597326"/>
    </ligand>
</feature>
<dbReference type="NCBIfam" id="NF003764">
    <property type="entry name" value="PRK05355.1"/>
    <property type="match status" value="1"/>
</dbReference>
<dbReference type="InterPro" id="IPR015421">
    <property type="entry name" value="PyrdxlP-dep_Trfase_major"/>
</dbReference>
<dbReference type="InterPro" id="IPR020578">
    <property type="entry name" value="Aminotrans_V_PyrdxlP_BS"/>
</dbReference>
<evidence type="ECO:0000256" key="7">
    <source>
        <dbReference type="ARBA" id="ARBA00022898"/>
    </source>
</evidence>
<dbReference type="InterPro" id="IPR000192">
    <property type="entry name" value="Aminotrans_V_dom"/>
</dbReference>
<comment type="pathway">
    <text evidence="2 11 12">Amino-acid biosynthesis; L-serine biosynthesis; L-serine from 3-phospho-D-glycerate: step 2/3.</text>
</comment>
<keyword evidence="5 11" id="KW-0028">Amino-acid biosynthesis</keyword>
<dbReference type="HAMAP" id="MF_00160">
    <property type="entry name" value="SerC_aminotrans_5"/>
    <property type="match status" value="1"/>
</dbReference>
<keyword evidence="8 11" id="KW-0718">Serine biosynthesis</keyword>
<dbReference type="GO" id="GO:0005737">
    <property type="term" value="C:cytoplasm"/>
    <property type="evidence" value="ECO:0007669"/>
    <property type="project" value="UniProtKB-SubCell"/>
</dbReference>
<accession>A0A1I3C2U4</accession>
<comment type="function">
    <text evidence="1 11">Catalyzes the reversible conversion of 3-phosphohydroxypyruvate to phosphoserine and of 3-hydroxy-2-oxo-4-phosphonooxybutanoate to phosphohydroxythreonine.</text>
</comment>
<feature type="binding site" evidence="11">
    <location>
        <position position="193"/>
    </location>
    <ligand>
        <name>pyridoxal 5'-phosphate</name>
        <dbReference type="ChEBI" id="CHEBI:597326"/>
    </ligand>
</feature>
<dbReference type="GO" id="GO:0006564">
    <property type="term" value="P:L-serine biosynthetic process"/>
    <property type="evidence" value="ECO:0007669"/>
    <property type="project" value="UniProtKB-UniRule"/>
</dbReference>
<gene>
    <name evidence="11" type="primary">serC</name>
    <name evidence="14" type="ORF">SAMN04489868_1128</name>
</gene>
<dbReference type="NCBIfam" id="TIGR01364">
    <property type="entry name" value="serC_1"/>
    <property type="match status" value="1"/>
</dbReference>
<dbReference type="GO" id="GO:0004648">
    <property type="term" value="F:O-phospho-L-serine:2-oxoglutarate aminotransferase activity"/>
    <property type="evidence" value="ECO:0007669"/>
    <property type="project" value="UniProtKB-UniRule"/>
</dbReference>
<feature type="binding site" evidence="11">
    <location>
        <position position="42"/>
    </location>
    <ligand>
        <name>L-glutamate</name>
        <dbReference type="ChEBI" id="CHEBI:29985"/>
    </ligand>
</feature>
<dbReference type="UniPathway" id="UPA00135">
    <property type="reaction ID" value="UER00197"/>
</dbReference>
<dbReference type="EMBL" id="FOQE01000012">
    <property type="protein sequence ID" value="SFH68311.1"/>
    <property type="molecule type" value="Genomic_DNA"/>
</dbReference>
<dbReference type="PROSITE" id="PS00595">
    <property type="entry name" value="AA_TRANSFER_CLASS_5"/>
    <property type="match status" value="1"/>
</dbReference>
<dbReference type="PANTHER" id="PTHR43247">
    <property type="entry name" value="PHOSPHOSERINE AMINOTRANSFERASE"/>
    <property type="match status" value="1"/>
</dbReference>